<protein>
    <submittedName>
        <fullName evidence="2">Zinc-dependent peptidase</fullName>
    </submittedName>
</protein>
<name>A0ABT7QVQ7_9BACT</name>
<feature type="transmembrane region" description="Helical" evidence="1">
    <location>
        <begin position="6"/>
        <end position="28"/>
    </location>
</feature>
<evidence type="ECO:0000313" key="3">
    <source>
        <dbReference type="Proteomes" id="UP001169066"/>
    </source>
</evidence>
<dbReference type="InterPro" id="IPR010384">
    <property type="entry name" value="MtfA_fam"/>
</dbReference>
<keyword evidence="1" id="KW-0472">Membrane</keyword>
<dbReference type="PANTHER" id="PTHR30164">
    <property type="entry name" value="MTFA PEPTIDASE"/>
    <property type="match status" value="1"/>
</dbReference>
<evidence type="ECO:0000313" key="2">
    <source>
        <dbReference type="EMBL" id="MDM5264634.1"/>
    </source>
</evidence>
<gene>
    <name evidence="2" type="ORF">PF327_10555</name>
</gene>
<keyword evidence="3" id="KW-1185">Reference proteome</keyword>
<keyword evidence="1" id="KW-1133">Transmembrane helix</keyword>
<dbReference type="SUPFAM" id="SSF55486">
    <property type="entry name" value="Metalloproteases ('zincins'), catalytic domain"/>
    <property type="match status" value="1"/>
</dbReference>
<dbReference type="Pfam" id="PF06167">
    <property type="entry name" value="Peptidase_M90"/>
    <property type="match status" value="1"/>
</dbReference>
<proteinExistence type="predicted"/>
<dbReference type="InterPro" id="IPR024079">
    <property type="entry name" value="MetalloPept_cat_dom_sf"/>
</dbReference>
<comment type="caution">
    <text evidence="2">The sequence shown here is derived from an EMBL/GenBank/DDBJ whole genome shotgun (WGS) entry which is preliminary data.</text>
</comment>
<dbReference type="EMBL" id="JAQIBC010000010">
    <property type="protein sequence ID" value="MDM5264634.1"/>
    <property type="molecule type" value="Genomic_DNA"/>
</dbReference>
<organism evidence="2 3">
    <name type="scientific">Sulfurovum xiamenensis</name>
    <dbReference type="NCBI Taxonomy" id="3019066"/>
    <lineage>
        <taxon>Bacteria</taxon>
        <taxon>Pseudomonadati</taxon>
        <taxon>Campylobacterota</taxon>
        <taxon>Epsilonproteobacteria</taxon>
        <taxon>Campylobacterales</taxon>
        <taxon>Sulfurovaceae</taxon>
        <taxon>Sulfurovum</taxon>
    </lineage>
</organism>
<dbReference type="RefSeq" id="WP_289402539.1">
    <property type="nucleotide sequence ID" value="NZ_JAQIBC010000010.1"/>
</dbReference>
<evidence type="ECO:0000256" key="1">
    <source>
        <dbReference type="SAM" id="Phobius"/>
    </source>
</evidence>
<sequence>MASYYLLLIQFLFALIALFLFWQSVGYFRRMWRYKRLKVMPFPRSYVTILQNIQQYQKLTPKQKEKLHVMILLFIDQKEFVGAKMNINDEIKVTIAFYACLMRLGFELGEKDHVSTVIVYAEHFIVDDSHTIDGIHHTRTSVLEGQSANGTVVISWQDIAQNIAKPGKENVIIHEFAHELDFEDGLADGTPLLETSKYQKWSEVFSKAFRTLRNLEERQKHSEGLILLGNYALTNEAEFFAVCSERFFQIPKAFKNHFPDVYEELKRFYRLDAEKLYSSHPDHNG</sequence>
<accession>A0ABT7QVQ7</accession>
<keyword evidence="1" id="KW-0812">Transmembrane</keyword>
<dbReference type="InterPro" id="IPR042252">
    <property type="entry name" value="MtfA_N"/>
</dbReference>
<reference evidence="2" key="1">
    <citation type="submission" date="2023-01" db="EMBL/GenBank/DDBJ databases">
        <title>Sulfurovum sp. XTW-4 genome assembly.</title>
        <authorList>
            <person name="Wang J."/>
        </authorList>
    </citation>
    <scope>NUCLEOTIDE SEQUENCE</scope>
    <source>
        <strain evidence="2">XTW-4</strain>
    </source>
</reference>
<dbReference type="PANTHER" id="PTHR30164:SF2">
    <property type="entry name" value="PROTEIN MTFA"/>
    <property type="match status" value="1"/>
</dbReference>
<dbReference type="Gene3D" id="3.40.390.10">
    <property type="entry name" value="Collagenase (Catalytic Domain)"/>
    <property type="match status" value="1"/>
</dbReference>
<dbReference type="Proteomes" id="UP001169066">
    <property type="component" value="Unassembled WGS sequence"/>
</dbReference>
<dbReference type="CDD" id="cd20169">
    <property type="entry name" value="Peptidase_M90_mtfA"/>
    <property type="match status" value="1"/>
</dbReference>
<dbReference type="Gene3D" id="1.10.472.150">
    <property type="entry name" value="Glucose-regulated metallo-peptidase M90, N-terminal domain"/>
    <property type="match status" value="1"/>
</dbReference>